<gene>
    <name evidence="3" type="ORF">AFM12_03465</name>
</gene>
<keyword evidence="4" id="KW-1185">Reference proteome</keyword>
<evidence type="ECO:0000256" key="1">
    <source>
        <dbReference type="SAM" id="MobiDB-lite"/>
    </source>
</evidence>
<dbReference type="PATRIC" id="fig|1605367.3.peg.2038"/>
<dbReference type="STRING" id="1605367.AFM12_03465"/>
<keyword evidence="2" id="KW-0732">Signal</keyword>
<accession>A0A0P7BXQ9</accession>
<proteinExistence type="predicted"/>
<dbReference type="AlphaFoldDB" id="A0A0P7BXQ9"/>
<comment type="caution">
    <text evidence="3">The sequence shown here is derived from an EMBL/GenBank/DDBJ whole genome shotgun (WGS) entry which is preliminary data.</text>
</comment>
<evidence type="ECO:0000313" key="3">
    <source>
        <dbReference type="EMBL" id="KPM49663.1"/>
    </source>
</evidence>
<evidence type="ECO:0000256" key="2">
    <source>
        <dbReference type="SAM" id="SignalP"/>
    </source>
</evidence>
<dbReference type="EMBL" id="LGTQ01000005">
    <property type="protein sequence ID" value="KPM49663.1"/>
    <property type="molecule type" value="Genomic_DNA"/>
</dbReference>
<reference evidence="3 4" key="1">
    <citation type="submission" date="2015-07" db="EMBL/GenBank/DDBJ databases">
        <title>The draft genome sequence of Leadbetterella sp. JN14-9.</title>
        <authorList>
            <person name="Liu Y."/>
            <person name="Du J."/>
            <person name="Shao Z."/>
        </authorList>
    </citation>
    <scope>NUCLEOTIDE SEQUENCE [LARGE SCALE GENOMIC DNA]</scope>
    <source>
        <strain evidence="3 4">JN14-9</strain>
    </source>
</reference>
<organism evidence="3 4">
    <name type="scientific">Jiulongibacter sediminis</name>
    <dbReference type="NCBI Taxonomy" id="1605367"/>
    <lineage>
        <taxon>Bacteria</taxon>
        <taxon>Pseudomonadati</taxon>
        <taxon>Bacteroidota</taxon>
        <taxon>Cytophagia</taxon>
        <taxon>Cytophagales</taxon>
        <taxon>Leadbetterellaceae</taxon>
        <taxon>Jiulongibacter</taxon>
    </lineage>
</organism>
<feature type="signal peptide" evidence="2">
    <location>
        <begin position="1"/>
        <end position="24"/>
    </location>
</feature>
<protein>
    <submittedName>
        <fullName evidence="3">Twin-arginine translocation pathway signal protein</fullName>
    </submittedName>
</protein>
<dbReference type="Pfam" id="PF13618">
    <property type="entry name" value="Gluconate_2-dh3"/>
    <property type="match status" value="1"/>
</dbReference>
<sequence>MNRRDALNRVAILMGGALSAPTMAALLESCTSKESASAPFSLSADYQEIVAQIADIIIPATDTPGAKEVGVGPFIEMMIKDCYSDAQGAHFKEGLKMVEDKAKEMGGSFMSLTGDQQIEVVKAMEAEAKTEEQKAKEAQIDPETGKVKEGSAAEEPVTPFFLIMKELTLFGYFTSEVGMKEELDYVPIPGRYEGCIPLKEGQKAYALG</sequence>
<dbReference type="OrthoDB" id="6385145at2"/>
<evidence type="ECO:0000313" key="4">
    <source>
        <dbReference type="Proteomes" id="UP000050454"/>
    </source>
</evidence>
<feature type="chain" id="PRO_5006136346" evidence="2">
    <location>
        <begin position="25"/>
        <end position="208"/>
    </location>
</feature>
<name>A0A0P7BXQ9_9BACT</name>
<dbReference type="RefSeq" id="WP_055143941.1">
    <property type="nucleotide sequence ID" value="NZ_JXSZ01000005.1"/>
</dbReference>
<dbReference type="Proteomes" id="UP000050454">
    <property type="component" value="Unassembled WGS sequence"/>
</dbReference>
<feature type="region of interest" description="Disordered" evidence="1">
    <location>
        <begin position="130"/>
        <end position="151"/>
    </location>
</feature>
<dbReference type="InterPro" id="IPR027056">
    <property type="entry name" value="Gluconate_2DH_su3"/>
</dbReference>